<keyword evidence="6" id="KW-1185">Reference proteome</keyword>
<feature type="domain" description="ZP" evidence="4">
    <location>
        <begin position="360"/>
        <end position="622"/>
    </location>
</feature>
<dbReference type="Proteomes" id="UP001174136">
    <property type="component" value="Unassembled WGS sequence"/>
</dbReference>
<protein>
    <submittedName>
        <fullName evidence="5">CUB and zona pellucida-like domain-containing protein 1</fullName>
    </submittedName>
</protein>
<organism evidence="5 6">
    <name type="scientific">Merluccius polli</name>
    <name type="common">Benguela hake</name>
    <name type="synonym">Merluccius cadenati</name>
    <dbReference type="NCBI Taxonomy" id="89951"/>
    <lineage>
        <taxon>Eukaryota</taxon>
        <taxon>Metazoa</taxon>
        <taxon>Chordata</taxon>
        <taxon>Craniata</taxon>
        <taxon>Vertebrata</taxon>
        <taxon>Euteleostomi</taxon>
        <taxon>Actinopterygii</taxon>
        <taxon>Neopterygii</taxon>
        <taxon>Teleostei</taxon>
        <taxon>Neoteleostei</taxon>
        <taxon>Acanthomorphata</taxon>
        <taxon>Zeiogadaria</taxon>
        <taxon>Gadariae</taxon>
        <taxon>Gadiformes</taxon>
        <taxon>Gadoidei</taxon>
        <taxon>Merlucciidae</taxon>
        <taxon>Merluccius</taxon>
    </lineage>
</organism>
<reference evidence="5" key="1">
    <citation type="journal article" date="2023" name="Front. Mar. Sci.">
        <title>A new Merluccius polli reference genome to investigate the effects of global change in West African waters.</title>
        <authorList>
            <person name="Mateo J.L."/>
            <person name="Blanco-Fernandez C."/>
            <person name="Garcia-Vazquez E."/>
            <person name="Machado-Schiaffino G."/>
        </authorList>
    </citation>
    <scope>NUCLEOTIDE SEQUENCE</scope>
    <source>
        <strain evidence="5">C29</strain>
        <tissue evidence="5">Fin</tissue>
    </source>
</reference>
<proteinExistence type="predicted"/>
<dbReference type="AlphaFoldDB" id="A0AA47ML37"/>
<name>A0AA47ML37_MERPO</name>
<feature type="signal peptide" evidence="3">
    <location>
        <begin position="1"/>
        <end position="19"/>
    </location>
</feature>
<dbReference type="SMART" id="SM00241">
    <property type="entry name" value="ZP"/>
    <property type="match status" value="1"/>
</dbReference>
<keyword evidence="2" id="KW-1015">Disulfide bond</keyword>
<dbReference type="InterPro" id="IPR001507">
    <property type="entry name" value="ZP_dom"/>
</dbReference>
<feature type="chain" id="PRO_5041260413" evidence="3">
    <location>
        <begin position="20"/>
        <end position="713"/>
    </location>
</feature>
<dbReference type="PANTHER" id="PTHR14002">
    <property type="entry name" value="ENDOGLIN/TGF-BETA RECEPTOR TYPE III"/>
    <property type="match status" value="1"/>
</dbReference>
<comment type="caution">
    <text evidence="5">The sequence shown here is derived from an EMBL/GenBank/DDBJ whole genome shotgun (WGS) entry which is preliminary data.</text>
</comment>
<gene>
    <name evidence="5" type="primary">Cuzd1</name>
    <name evidence="5" type="ORF">N1851_020058</name>
</gene>
<accession>A0AA47ML37</accession>
<dbReference type="Gene3D" id="2.60.40.3210">
    <property type="entry name" value="Zona pellucida, ZP-N domain"/>
    <property type="match status" value="1"/>
</dbReference>
<keyword evidence="1 3" id="KW-0732">Signal</keyword>
<sequence length="713" mass="77883">MLASLTFVVLVHGLTLLQSNPTHSASPLGAVVHVVPIESNGGETVRAHFMVAAPNPCPDLTGVCAEGEEDCMVHPTATPFTGTKPAPGWCIRRWQKTIPSNYNATVELGSQVTWDVFIRAEARVPGNTGQLNRPPYVALPPPLRARVGCPQRIPLSLLDLDKDAVRCRFARADQGECHGCTQHSFIELNEEKCMLSFSGEASAGQYSVMLMAEDILPQSGLSSNQEPKPLSSVPVYLSLTVEEASSSSGCIAEPVATGQTPQTNTTLIVLPYEQVNVTATFTSELESVEEIGVVGPPVLFRSGLITTETMSAKEVTWVRVPNTLPPVLSICFSANTKRSVSLCIEFHNQNLVVYGYIKLVCSNTEMTLVLPVTTLKNLTLGDLQLNSPTCPVSYNNTHLTAHIPLTGCGTKRMNIDSELIYTNTLQSMHRGPTTIRRLPSLILPLACHISAVKAKIQYTSITDDQVEIFGAVKFWLLFALPGQGPFPNITHNATFRHLRNATPRKGRSVVRIEPRNADQQHVELLDLYVMSNSSKARVELMVDRCIQSATEDFSDPRPLLEEGCKGSSSIVELLTPDKTFKIYQLNLSAIEIHGSRMFVECKLHLCIPTMPSHKCPDPCLHSTNTSTLTDWLFTTSYTIRSGAQILPFISNNNPPAAAATAAPSEGMASVATATANGKDSFLSFHKKEITDILHGENIGEHCNYRPMFCHKRD</sequence>
<dbReference type="EMBL" id="JAOPHQ010003701">
    <property type="protein sequence ID" value="KAK0142274.1"/>
    <property type="molecule type" value="Genomic_DNA"/>
</dbReference>
<evidence type="ECO:0000256" key="1">
    <source>
        <dbReference type="ARBA" id="ARBA00022729"/>
    </source>
</evidence>
<evidence type="ECO:0000313" key="5">
    <source>
        <dbReference type="EMBL" id="KAK0142274.1"/>
    </source>
</evidence>
<dbReference type="PROSITE" id="PS51034">
    <property type="entry name" value="ZP_2"/>
    <property type="match status" value="1"/>
</dbReference>
<evidence type="ECO:0000256" key="3">
    <source>
        <dbReference type="SAM" id="SignalP"/>
    </source>
</evidence>
<evidence type="ECO:0000313" key="6">
    <source>
        <dbReference type="Proteomes" id="UP001174136"/>
    </source>
</evidence>
<dbReference type="Pfam" id="PF23344">
    <property type="entry name" value="ZP-N"/>
    <property type="match status" value="1"/>
</dbReference>
<evidence type="ECO:0000259" key="4">
    <source>
        <dbReference type="PROSITE" id="PS51034"/>
    </source>
</evidence>
<dbReference type="PANTHER" id="PTHR14002:SF43">
    <property type="entry name" value="DELTA-LIKE PROTEIN"/>
    <property type="match status" value="1"/>
</dbReference>
<dbReference type="InterPro" id="IPR055356">
    <property type="entry name" value="ZP-N"/>
</dbReference>
<evidence type="ECO:0000256" key="2">
    <source>
        <dbReference type="ARBA" id="ARBA00023157"/>
    </source>
</evidence>